<evidence type="ECO:0000259" key="7">
    <source>
        <dbReference type="Pfam" id="PF00155"/>
    </source>
</evidence>
<dbReference type="SUPFAM" id="SSF53383">
    <property type="entry name" value="PLP-dependent transferases"/>
    <property type="match status" value="1"/>
</dbReference>
<dbReference type="PANTHER" id="PTHR43643">
    <property type="entry name" value="HISTIDINOL-PHOSPHATE AMINOTRANSFERASE 2"/>
    <property type="match status" value="1"/>
</dbReference>
<comment type="similarity">
    <text evidence="6">Belongs to the class-II pyridoxal-phosphate-dependent aminotransferase family.</text>
</comment>
<name>A0A7I7MW95_9MYCO</name>
<protein>
    <recommendedName>
        <fullName evidence="6">Aromatic amino acid aminotransferase</fullName>
        <shortName evidence="6">ArAT</shortName>
        <ecNumber evidence="6">2.6.1.57</ecNumber>
    </recommendedName>
</protein>
<keyword evidence="3 6" id="KW-0032">Aminotransferase</keyword>
<keyword evidence="5 6" id="KW-0663">Pyridoxal phosphate</keyword>
<dbReference type="EC" id="2.6.1.57" evidence="6"/>
<sequence>MTARLRPELAGLPVYVPGKTVPGAIKLASNETVFGPLPSVRAAIERATDAVNRYPDNGCVQLKAALAKHLSAASTADFTAEHIAVGCGSVSLCQQLVQISASVGDEVIFGWRSFELYPPQVQVAGAIPVRVPLTNHTYDLGAMLAAISERTRLIFVCNPNNPTSTVVDPVALARFVQAVPAHIVIAIDEAYVEYIRDGMLPDSLGLVRDHDNVVALRTFSKAYGLAGLRVGYAIGHPDVITALDKVYVPFTASSLAQAAAIASLDAADELLARTDAVVAERARVSAALRDAGFRLPPSQANFVWLPLGQRTRDFVEQAAEAGIVVRPYGTDGVRVTVGAPDENDAFLRFARAWNTADAREFRDQRLGASEPSGPGCGR</sequence>
<dbReference type="Gene3D" id="3.40.640.10">
    <property type="entry name" value="Type I PLP-dependent aspartate aminotransferase-like (Major domain)"/>
    <property type="match status" value="1"/>
</dbReference>
<reference evidence="8 9" key="1">
    <citation type="journal article" date="2019" name="Emerg. Microbes Infect.">
        <title>Comprehensive subspecies identification of 175 nontuberculous mycobacteria species based on 7547 genomic profiles.</title>
        <authorList>
            <person name="Matsumoto Y."/>
            <person name="Kinjo T."/>
            <person name="Motooka D."/>
            <person name="Nabeya D."/>
            <person name="Jung N."/>
            <person name="Uechi K."/>
            <person name="Horii T."/>
            <person name="Iida T."/>
            <person name="Fujita J."/>
            <person name="Nakamura S."/>
        </authorList>
    </citation>
    <scope>NUCLEOTIDE SEQUENCE [LARGE SCALE GENOMIC DNA]</scope>
    <source>
        <strain evidence="8 9">JCM 14233</strain>
    </source>
</reference>
<organism evidence="8 9">
    <name type="scientific">Mycobacterium shinjukuense</name>
    <dbReference type="NCBI Taxonomy" id="398694"/>
    <lineage>
        <taxon>Bacteria</taxon>
        <taxon>Bacillati</taxon>
        <taxon>Actinomycetota</taxon>
        <taxon>Actinomycetes</taxon>
        <taxon>Mycobacteriales</taxon>
        <taxon>Mycobacteriaceae</taxon>
        <taxon>Mycobacterium</taxon>
    </lineage>
</organism>
<dbReference type="PROSITE" id="PS00599">
    <property type="entry name" value="AA_TRANSFER_CLASS_2"/>
    <property type="match status" value="1"/>
</dbReference>
<dbReference type="GO" id="GO:0000105">
    <property type="term" value="P:L-histidine biosynthetic process"/>
    <property type="evidence" value="ECO:0007669"/>
    <property type="project" value="InterPro"/>
</dbReference>
<evidence type="ECO:0000256" key="3">
    <source>
        <dbReference type="ARBA" id="ARBA00022576"/>
    </source>
</evidence>
<keyword evidence="4 6" id="KW-0808">Transferase</keyword>
<dbReference type="Gene3D" id="3.90.1150.10">
    <property type="entry name" value="Aspartate Aminotransferase, domain 1"/>
    <property type="match status" value="1"/>
</dbReference>
<comment type="function">
    <text evidence="6">Aminotransferase that catalyzes the conversion of aromatic amino acids and 2-oxoglutarate into corresponding aromatic oxo acids and L-glutamate.</text>
</comment>
<dbReference type="InterPro" id="IPR004839">
    <property type="entry name" value="Aminotransferase_I/II_large"/>
</dbReference>
<dbReference type="AlphaFoldDB" id="A0A7I7MW95"/>
<evidence type="ECO:0000256" key="4">
    <source>
        <dbReference type="ARBA" id="ARBA00022679"/>
    </source>
</evidence>
<evidence type="ECO:0000256" key="6">
    <source>
        <dbReference type="HAMAP-Rule" id="MF_01513"/>
    </source>
</evidence>
<feature type="modified residue" description="N6-(pyridoxal phosphate)lysine" evidence="6">
    <location>
        <position position="221"/>
    </location>
</feature>
<dbReference type="EMBL" id="AP022575">
    <property type="protein sequence ID" value="BBX75479.1"/>
    <property type="molecule type" value="Genomic_DNA"/>
</dbReference>
<comment type="cofactor">
    <cofactor evidence="1 6">
        <name>pyridoxal 5'-phosphate</name>
        <dbReference type="ChEBI" id="CHEBI:597326"/>
    </cofactor>
</comment>
<dbReference type="PANTHER" id="PTHR43643:SF3">
    <property type="entry name" value="HISTIDINOL-PHOSPHATE AMINOTRANSFERASE"/>
    <property type="match status" value="1"/>
</dbReference>
<dbReference type="InterPro" id="IPR001917">
    <property type="entry name" value="Aminotrans_II_pyridoxalP_BS"/>
</dbReference>
<dbReference type="OrthoDB" id="9809616at2"/>
<comment type="subunit">
    <text evidence="2 6">Homodimer.</text>
</comment>
<dbReference type="CDD" id="cd00609">
    <property type="entry name" value="AAT_like"/>
    <property type="match status" value="1"/>
</dbReference>
<dbReference type="KEGG" id="mshj:MSHI_33850"/>
<feature type="domain" description="Aminotransferase class I/classII large" evidence="7">
    <location>
        <begin position="25"/>
        <end position="344"/>
    </location>
</feature>
<comment type="catalytic activity">
    <reaction evidence="6">
        <text>an aromatic L-alpha-amino acid + 2-oxoglutarate = an aromatic oxo-acid + L-glutamate</text>
        <dbReference type="Rhea" id="RHEA:17533"/>
        <dbReference type="ChEBI" id="CHEBI:16810"/>
        <dbReference type="ChEBI" id="CHEBI:29985"/>
        <dbReference type="ChEBI" id="CHEBI:73309"/>
        <dbReference type="ChEBI" id="CHEBI:84824"/>
        <dbReference type="EC" id="2.6.1.57"/>
    </reaction>
</comment>
<dbReference type="HAMAP" id="MF_01023">
    <property type="entry name" value="HisC_aminotrans_2"/>
    <property type="match status" value="1"/>
</dbReference>
<gene>
    <name evidence="6 8" type="primary">pat</name>
    <name evidence="8" type="ORF">MSHI_33850</name>
</gene>
<dbReference type="GO" id="GO:0008793">
    <property type="term" value="F:aromatic-amino-acid transaminase activity"/>
    <property type="evidence" value="ECO:0007669"/>
    <property type="project" value="UniProtKB-UniRule"/>
</dbReference>
<evidence type="ECO:0000256" key="2">
    <source>
        <dbReference type="ARBA" id="ARBA00011738"/>
    </source>
</evidence>
<evidence type="ECO:0000313" key="8">
    <source>
        <dbReference type="EMBL" id="BBX75479.1"/>
    </source>
</evidence>
<dbReference type="InterPro" id="IPR015424">
    <property type="entry name" value="PyrdxlP-dep_Trfase"/>
</dbReference>
<proteinExistence type="inferred from homology"/>
<dbReference type="InterPro" id="IPR015422">
    <property type="entry name" value="PyrdxlP-dep_Trfase_small"/>
</dbReference>
<dbReference type="InterPro" id="IPR050106">
    <property type="entry name" value="HistidinolP_aminotransfase"/>
</dbReference>
<dbReference type="RefSeq" id="WP_083046721.1">
    <property type="nucleotide sequence ID" value="NZ_AP022575.1"/>
</dbReference>
<dbReference type="GO" id="GO:0030170">
    <property type="term" value="F:pyridoxal phosphate binding"/>
    <property type="evidence" value="ECO:0007669"/>
    <property type="project" value="UniProtKB-UniRule"/>
</dbReference>
<evidence type="ECO:0000256" key="5">
    <source>
        <dbReference type="ARBA" id="ARBA00022898"/>
    </source>
</evidence>
<dbReference type="Pfam" id="PF00155">
    <property type="entry name" value="Aminotran_1_2"/>
    <property type="match status" value="1"/>
</dbReference>
<dbReference type="Proteomes" id="UP000467236">
    <property type="component" value="Chromosome"/>
</dbReference>
<evidence type="ECO:0000313" key="9">
    <source>
        <dbReference type="Proteomes" id="UP000467236"/>
    </source>
</evidence>
<dbReference type="GO" id="GO:0004400">
    <property type="term" value="F:histidinol-phosphate transaminase activity"/>
    <property type="evidence" value="ECO:0007669"/>
    <property type="project" value="InterPro"/>
</dbReference>
<accession>A0A7I7MW95</accession>
<evidence type="ECO:0000256" key="1">
    <source>
        <dbReference type="ARBA" id="ARBA00001933"/>
    </source>
</evidence>
<dbReference type="InterPro" id="IPR024892">
    <property type="entry name" value="ArAT"/>
</dbReference>
<keyword evidence="9" id="KW-1185">Reference proteome</keyword>
<dbReference type="InterPro" id="IPR005861">
    <property type="entry name" value="HisP_aminotrans"/>
</dbReference>
<dbReference type="InterPro" id="IPR015421">
    <property type="entry name" value="PyrdxlP-dep_Trfase_major"/>
</dbReference>
<dbReference type="NCBIfam" id="NF002878">
    <property type="entry name" value="PRK03321.1"/>
    <property type="match status" value="1"/>
</dbReference>
<dbReference type="HAMAP" id="MF_01513">
    <property type="entry name" value="Phe_aminotrans_2"/>
    <property type="match status" value="1"/>
</dbReference>